<keyword evidence="3" id="KW-1185">Reference proteome</keyword>
<reference evidence="2" key="1">
    <citation type="journal article" date="2023" name="Science">
        <title>Genome structures resolve the early diversification of teleost fishes.</title>
        <authorList>
            <person name="Parey E."/>
            <person name="Louis A."/>
            <person name="Montfort J."/>
            <person name="Bouchez O."/>
            <person name="Roques C."/>
            <person name="Iampietro C."/>
            <person name="Lluch J."/>
            <person name="Castinel A."/>
            <person name="Donnadieu C."/>
            <person name="Desvignes T."/>
            <person name="Floi Bucao C."/>
            <person name="Jouanno E."/>
            <person name="Wen M."/>
            <person name="Mejri S."/>
            <person name="Dirks R."/>
            <person name="Jansen H."/>
            <person name="Henkel C."/>
            <person name="Chen W.J."/>
            <person name="Zahm M."/>
            <person name="Cabau C."/>
            <person name="Klopp C."/>
            <person name="Thompson A.W."/>
            <person name="Robinson-Rechavi M."/>
            <person name="Braasch I."/>
            <person name="Lecointre G."/>
            <person name="Bobe J."/>
            <person name="Postlethwait J.H."/>
            <person name="Berthelot C."/>
            <person name="Roest Crollius H."/>
            <person name="Guiguen Y."/>
        </authorList>
    </citation>
    <scope>NUCLEOTIDE SEQUENCE</scope>
    <source>
        <strain evidence="2">WJC10195</strain>
    </source>
</reference>
<comment type="caution">
    <text evidence="2">The sequence shown here is derived from an EMBL/GenBank/DDBJ whole genome shotgun (WGS) entry which is preliminary data.</text>
</comment>
<dbReference type="Proteomes" id="UP001152622">
    <property type="component" value="Chromosome 12"/>
</dbReference>
<name>A0A9Q1ETC2_SYNKA</name>
<gene>
    <name evidence="2" type="ORF">SKAU_G00289170</name>
</gene>
<accession>A0A9Q1ETC2</accession>
<proteinExistence type="predicted"/>
<dbReference type="EMBL" id="JAINUF010000012">
    <property type="protein sequence ID" value="KAJ8344724.1"/>
    <property type="molecule type" value="Genomic_DNA"/>
</dbReference>
<evidence type="ECO:0000256" key="1">
    <source>
        <dbReference type="SAM" id="MobiDB-lite"/>
    </source>
</evidence>
<organism evidence="2 3">
    <name type="scientific">Synaphobranchus kaupii</name>
    <name type="common">Kaup's arrowtooth eel</name>
    <dbReference type="NCBI Taxonomy" id="118154"/>
    <lineage>
        <taxon>Eukaryota</taxon>
        <taxon>Metazoa</taxon>
        <taxon>Chordata</taxon>
        <taxon>Craniata</taxon>
        <taxon>Vertebrata</taxon>
        <taxon>Euteleostomi</taxon>
        <taxon>Actinopterygii</taxon>
        <taxon>Neopterygii</taxon>
        <taxon>Teleostei</taxon>
        <taxon>Anguilliformes</taxon>
        <taxon>Synaphobranchidae</taxon>
        <taxon>Synaphobranchus</taxon>
    </lineage>
</organism>
<sequence>MHVDHDMVGLSTDYLTGRPQYVRYRAACRRWWRLESNIGAPRNSRRILIETSQSNRAQAPRFAVAYNPARMLSGAEKARPSSLSRPRRPDRVPDKIIPLPLAERNPRCKS</sequence>
<evidence type="ECO:0000313" key="3">
    <source>
        <dbReference type="Proteomes" id="UP001152622"/>
    </source>
</evidence>
<evidence type="ECO:0000313" key="2">
    <source>
        <dbReference type="EMBL" id="KAJ8344724.1"/>
    </source>
</evidence>
<dbReference type="AlphaFoldDB" id="A0A9Q1ETC2"/>
<protein>
    <submittedName>
        <fullName evidence="2">Uncharacterized protein</fullName>
    </submittedName>
</protein>
<feature type="region of interest" description="Disordered" evidence="1">
    <location>
        <begin position="73"/>
        <end position="110"/>
    </location>
</feature>